<evidence type="ECO:0000313" key="3">
    <source>
        <dbReference type="Proteomes" id="UP000324800"/>
    </source>
</evidence>
<dbReference type="Proteomes" id="UP000324800">
    <property type="component" value="Unassembled WGS sequence"/>
</dbReference>
<feature type="non-terminal residue" evidence="2">
    <location>
        <position position="202"/>
    </location>
</feature>
<dbReference type="EMBL" id="SNRW01044602">
    <property type="protein sequence ID" value="KAA6323594.1"/>
    <property type="molecule type" value="Genomic_DNA"/>
</dbReference>
<organism evidence="2 3">
    <name type="scientific">Streblomastix strix</name>
    <dbReference type="NCBI Taxonomy" id="222440"/>
    <lineage>
        <taxon>Eukaryota</taxon>
        <taxon>Metamonada</taxon>
        <taxon>Preaxostyla</taxon>
        <taxon>Oxymonadida</taxon>
        <taxon>Streblomastigidae</taxon>
        <taxon>Streblomastix</taxon>
    </lineage>
</organism>
<evidence type="ECO:0000313" key="2">
    <source>
        <dbReference type="EMBL" id="KAA6323594.1"/>
    </source>
</evidence>
<evidence type="ECO:0000256" key="1">
    <source>
        <dbReference type="SAM" id="MobiDB-lite"/>
    </source>
</evidence>
<name>A0A5J4QRE6_9EUKA</name>
<accession>A0A5J4QRE6</accession>
<dbReference type="AlphaFoldDB" id="A0A5J4QRE6"/>
<sequence>MKCVDNVLTPPSEEELKKLGVQQAGSIQTTQKNQDQEGQSNTKQLNKVGSTQNLIEQQQAQQAQQQQEAEQEEQEEDGLFYLEDDVVQEEKRFITSWMKGVDEEAELEKKKIKDSKDAAVNALIRLKEEQLEQEAQFDSQQGKQDDLKGKDSLMSQMGKKDQLLQGTDKQDKLKQQKKLKEKEKEKDKHLIKEERLKDQNVE</sequence>
<protein>
    <submittedName>
        <fullName evidence="2">Uncharacterized protein</fullName>
    </submittedName>
</protein>
<reference evidence="2 3" key="1">
    <citation type="submission" date="2019-03" db="EMBL/GenBank/DDBJ databases">
        <title>Single cell metagenomics reveals metabolic interactions within the superorganism composed of flagellate Streblomastix strix and complex community of Bacteroidetes bacteria on its surface.</title>
        <authorList>
            <person name="Treitli S.C."/>
            <person name="Kolisko M."/>
            <person name="Husnik F."/>
            <person name="Keeling P."/>
            <person name="Hampl V."/>
        </authorList>
    </citation>
    <scope>NUCLEOTIDE SEQUENCE [LARGE SCALE GENOMIC DNA]</scope>
    <source>
        <strain evidence="2">ST1C</strain>
    </source>
</reference>
<comment type="caution">
    <text evidence="2">The sequence shown here is derived from an EMBL/GenBank/DDBJ whole genome shotgun (WGS) entry which is preliminary data.</text>
</comment>
<feature type="compositionally biased region" description="Basic and acidic residues" evidence="1">
    <location>
        <begin position="158"/>
        <end position="202"/>
    </location>
</feature>
<feature type="compositionally biased region" description="Polar residues" evidence="1">
    <location>
        <begin position="23"/>
        <end position="55"/>
    </location>
</feature>
<feature type="region of interest" description="Disordered" evidence="1">
    <location>
        <begin position="1"/>
        <end position="83"/>
    </location>
</feature>
<feature type="compositionally biased region" description="Acidic residues" evidence="1">
    <location>
        <begin position="69"/>
        <end position="83"/>
    </location>
</feature>
<feature type="region of interest" description="Disordered" evidence="1">
    <location>
        <begin position="132"/>
        <end position="202"/>
    </location>
</feature>
<gene>
    <name evidence="2" type="ORF">EZS28_054295</name>
</gene>
<proteinExistence type="predicted"/>
<feature type="compositionally biased region" description="Low complexity" evidence="1">
    <location>
        <begin position="56"/>
        <end position="68"/>
    </location>
</feature>